<gene>
    <name evidence="13" type="primary">LOC112285868</name>
    <name evidence="12" type="ORF">PHYPA_011473</name>
</gene>
<dbReference type="InterPro" id="IPR014362">
    <property type="entry name" value="Glu_DH"/>
</dbReference>
<evidence type="ECO:0000256" key="5">
    <source>
        <dbReference type="ARBA" id="ARBA00048577"/>
    </source>
</evidence>
<evidence type="ECO:0000313" key="13">
    <source>
        <dbReference type="EnsemblPlants" id="Pp3c8_13280V3.1"/>
    </source>
</evidence>
<dbReference type="PROSITE" id="PS00074">
    <property type="entry name" value="GLFV_DEHYDROGENASE"/>
    <property type="match status" value="1"/>
</dbReference>
<feature type="binding site" evidence="8">
    <location>
        <position position="225"/>
    </location>
    <ligand>
        <name>NAD(+)</name>
        <dbReference type="ChEBI" id="CHEBI:57540"/>
    </ligand>
</feature>
<evidence type="ECO:0000313" key="12">
    <source>
        <dbReference type="EMBL" id="PNR49577.1"/>
    </source>
</evidence>
<feature type="binding site" evidence="8">
    <location>
        <position position="99"/>
    </location>
    <ligand>
        <name>substrate</name>
    </ligand>
</feature>
<name>A0A2K1K734_PHYPA</name>
<protein>
    <recommendedName>
        <fullName evidence="6">Glutamate dehydrogenase</fullName>
    </recommendedName>
</protein>
<evidence type="ECO:0000256" key="4">
    <source>
        <dbReference type="ARBA" id="ARBA00047867"/>
    </source>
</evidence>
<keyword evidence="2 6" id="KW-0560">Oxidoreductase</keyword>
<feature type="site" description="Important for catalysis" evidence="9">
    <location>
        <position position="151"/>
    </location>
</feature>
<dbReference type="Gramene" id="Pp3c8_13280V3.4">
    <property type="protein sequence ID" value="Pp3c8_13280V3.4"/>
    <property type="gene ID" value="Pp3c8_13280"/>
</dbReference>
<evidence type="ECO:0000256" key="7">
    <source>
        <dbReference type="PIRSR" id="PIRSR000185-1"/>
    </source>
</evidence>
<dbReference type="Gramene" id="Pp3c8_13280V3.5">
    <property type="protein sequence ID" value="Pp3c8_13280V3.5"/>
    <property type="gene ID" value="Pp3c8_13280"/>
</dbReference>
<dbReference type="PANTHER" id="PTHR11606:SF24">
    <property type="entry name" value="NAD-SPECIFIC GLUTAMATE DEHYDROGENASE"/>
    <property type="match status" value="1"/>
</dbReference>
<dbReference type="STRING" id="3218.A0A2K1K734"/>
<keyword evidence="14" id="KW-1185">Reference proteome</keyword>
<evidence type="ECO:0000313" key="14">
    <source>
        <dbReference type="Proteomes" id="UP000006727"/>
    </source>
</evidence>
<evidence type="ECO:0000256" key="1">
    <source>
        <dbReference type="ARBA" id="ARBA00006382"/>
    </source>
</evidence>
<dbReference type="Gramene" id="Pp3c8_13280V3.6">
    <property type="protein sequence ID" value="Pp3c8_13280V3.6"/>
    <property type="gene ID" value="Pp3c8_13280"/>
</dbReference>
<dbReference type="FunFam" id="3.40.50.720:FF:000212">
    <property type="entry name" value="Glutamate dehydrogenase"/>
    <property type="match status" value="1"/>
</dbReference>
<accession>A0A2K1K734</accession>
<dbReference type="RefSeq" id="XP_024382946.1">
    <property type="nucleotide sequence ID" value="XM_024527178.2"/>
</dbReference>
<dbReference type="GeneID" id="112285868"/>
<dbReference type="AlphaFoldDB" id="A0A2K1K734"/>
<dbReference type="EnsemblPlants" id="Pp3c8_13280V3.4">
    <property type="protein sequence ID" value="Pp3c8_13280V3.4"/>
    <property type="gene ID" value="Pp3c8_13280"/>
</dbReference>
<dbReference type="Proteomes" id="UP000006727">
    <property type="component" value="Chromosome 8"/>
</dbReference>
<dbReference type="FunCoup" id="A0A2K1K734">
    <property type="interactions" value="2477"/>
</dbReference>
<keyword evidence="8" id="KW-0547">Nucleotide-binding</keyword>
<dbReference type="KEGG" id="ppp:112285868"/>
<evidence type="ECO:0000259" key="11">
    <source>
        <dbReference type="SMART" id="SM00839"/>
    </source>
</evidence>
<dbReference type="GO" id="GO:0004352">
    <property type="term" value="F:glutamate dehydrogenase (NAD+) activity"/>
    <property type="evidence" value="ECO:0000318"/>
    <property type="project" value="GO_Central"/>
</dbReference>
<dbReference type="GO" id="GO:0005739">
    <property type="term" value="C:mitochondrion"/>
    <property type="evidence" value="ECO:0000318"/>
    <property type="project" value="GO_Central"/>
</dbReference>
<dbReference type="InterPro" id="IPR006096">
    <property type="entry name" value="Glu/Leu/Phe/Val/Trp_DH_C"/>
</dbReference>
<dbReference type="RefSeq" id="XP_073391918.1">
    <property type="nucleotide sequence ID" value="XM_073535817.1"/>
</dbReference>
<dbReference type="SUPFAM" id="SSF53223">
    <property type="entry name" value="Aminoacid dehydrogenase-like, N-terminal domain"/>
    <property type="match status" value="1"/>
</dbReference>
<keyword evidence="3 8" id="KW-0520">NAD</keyword>
<comment type="catalytic activity">
    <reaction evidence="4">
        <text>L-glutamate + NAD(+) + H2O = 2-oxoglutarate + NH4(+) + NADH + H(+)</text>
        <dbReference type="Rhea" id="RHEA:15133"/>
        <dbReference type="ChEBI" id="CHEBI:15377"/>
        <dbReference type="ChEBI" id="CHEBI:15378"/>
        <dbReference type="ChEBI" id="CHEBI:16810"/>
        <dbReference type="ChEBI" id="CHEBI:28938"/>
        <dbReference type="ChEBI" id="CHEBI:29985"/>
        <dbReference type="ChEBI" id="CHEBI:57540"/>
        <dbReference type="ChEBI" id="CHEBI:57945"/>
        <dbReference type="EC" id="1.4.1.3"/>
    </reaction>
</comment>
<dbReference type="RefSeq" id="XP_073391917.1">
    <property type="nucleotide sequence ID" value="XM_073535816.1"/>
</dbReference>
<dbReference type="InterPro" id="IPR006095">
    <property type="entry name" value="Glu/Leu/Phe/Val/Trp_DH"/>
</dbReference>
<organism evidence="12">
    <name type="scientific">Physcomitrium patens</name>
    <name type="common">Spreading-leaved earth moss</name>
    <name type="synonym">Physcomitrella patens</name>
    <dbReference type="NCBI Taxonomy" id="3218"/>
    <lineage>
        <taxon>Eukaryota</taxon>
        <taxon>Viridiplantae</taxon>
        <taxon>Streptophyta</taxon>
        <taxon>Embryophyta</taxon>
        <taxon>Bryophyta</taxon>
        <taxon>Bryophytina</taxon>
        <taxon>Bryopsida</taxon>
        <taxon>Funariidae</taxon>
        <taxon>Funariales</taxon>
        <taxon>Funariaceae</taxon>
        <taxon>Physcomitrium</taxon>
    </lineage>
</organism>
<dbReference type="Gene3D" id="3.40.50.720">
    <property type="entry name" value="NAD(P)-binding Rossmann-like Domain"/>
    <property type="match status" value="1"/>
</dbReference>
<dbReference type="PRINTS" id="PR00082">
    <property type="entry name" value="GLFDHDRGNASE"/>
</dbReference>
<evidence type="ECO:0000256" key="10">
    <source>
        <dbReference type="RuleBase" id="RU004417"/>
    </source>
</evidence>
<comment type="similarity">
    <text evidence="1 6 10">Belongs to the Glu/Leu/Phe/Val dehydrogenases family.</text>
</comment>
<dbReference type="InterPro" id="IPR033922">
    <property type="entry name" value="NAD_bind_Glu_DH"/>
</dbReference>
<dbReference type="InterPro" id="IPR006097">
    <property type="entry name" value="Glu/Leu/Phe/Val/Trp_DH_dimer"/>
</dbReference>
<feature type="binding site" evidence="8">
    <location>
        <position position="75"/>
    </location>
    <ligand>
        <name>substrate</name>
    </ligand>
</feature>
<dbReference type="InterPro" id="IPR033524">
    <property type="entry name" value="Glu/Leu/Phe/Val_DH_AS"/>
</dbReference>
<dbReference type="GO" id="GO:0006538">
    <property type="term" value="P:L-glutamate catabolic process"/>
    <property type="evidence" value="ECO:0000318"/>
    <property type="project" value="GO_Central"/>
</dbReference>
<evidence type="ECO:0000256" key="3">
    <source>
        <dbReference type="ARBA" id="ARBA00023027"/>
    </source>
</evidence>
<dbReference type="OMA" id="FNAYRVQ"/>
<reference evidence="12 14" key="2">
    <citation type="journal article" date="2018" name="Plant J.">
        <title>The Physcomitrella patens chromosome-scale assembly reveals moss genome structure and evolution.</title>
        <authorList>
            <person name="Lang D."/>
            <person name="Ullrich K.K."/>
            <person name="Murat F."/>
            <person name="Fuchs J."/>
            <person name="Jenkins J."/>
            <person name="Haas F.B."/>
            <person name="Piednoel M."/>
            <person name="Gundlach H."/>
            <person name="Van Bel M."/>
            <person name="Meyberg R."/>
            <person name="Vives C."/>
            <person name="Morata J."/>
            <person name="Symeonidi A."/>
            <person name="Hiss M."/>
            <person name="Muchero W."/>
            <person name="Kamisugi Y."/>
            <person name="Saleh O."/>
            <person name="Blanc G."/>
            <person name="Decker E.L."/>
            <person name="van Gessel N."/>
            <person name="Grimwood J."/>
            <person name="Hayes R.D."/>
            <person name="Graham S.W."/>
            <person name="Gunter L.E."/>
            <person name="McDaniel S.F."/>
            <person name="Hoernstein S.N.W."/>
            <person name="Larsson A."/>
            <person name="Li F.W."/>
            <person name="Perroud P.F."/>
            <person name="Phillips J."/>
            <person name="Ranjan P."/>
            <person name="Rokshar D.S."/>
            <person name="Rothfels C.J."/>
            <person name="Schneider L."/>
            <person name="Shu S."/>
            <person name="Stevenson D.W."/>
            <person name="Thummler F."/>
            <person name="Tillich M."/>
            <person name="Villarreal Aguilar J.C."/>
            <person name="Widiez T."/>
            <person name="Wong G.K."/>
            <person name="Wymore A."/>
            <person name="Zhang Y."/>
            <person name="Zimmer A.D."/>
            <person name="Quatrano R.S."/>
            <person name="Mayer K.F.X."/>
            <person name="Goodstein D."/>
            <person name="Casacuberta J.M."/>
            <person name="Vandepoele K."/>
            <person name="Reski R."/>
            <person name="Cuming A.C."/>
            <person name="Tuskan G.A."/>
            <person name="Maumus F."/>
            <person name="Salse J."/>
            <person name="Schmutz J."/>
            <person name="Rensing S.A."/>
        </authorList>
    </citation>
    <scope>NUCLEOTIDE SEQUENCE [LARGE SCALE GENOMIC DNA]</scope>
    <source>
        <strain evidence="13 14">cv. Gransden 2004</strain>
    </source>
</reference>
<evidence type="ECO:0000256" key="8">
    <source>
        <dbReference type="PIRSR" id="PIRSR000185-2"/>
    </source>
</evidence>
<sequence>MATNLVPQVMNALEATNFYFKRAVKLLGLDSKVERSLLIPFREIKVECTIPKDDGTLASYIGFRVQHDNSRGQMKGGIRYHPEVELNEVNALAQLMTWKSAVANIPYGGAKGGIGCNPRDLSPTELERLTRVFTQKIHDVIGPHLDIPAPDMGTNAQTMAWILDEYSKFHGYTPAVVTGKPVDLGGSLGREAATGRGVLYATEALLKDHNLSIRGQTFVVQGFGNVGSWASKLIHEKGGKIKAVSDVTGAIKNNSGIDITALNEHVRMTGGVKGFEGANPLDAAALLAEDCDVLIPAALGGVINGETAKDVSAKFIVEAANHPTDPVADEILAKRGVIILPDIYANCGGVTVSYFEWVQNIQGFPWEEEKVNTNLKKYMEKAYLSIKSTCQTHNCSHRMGAFSLGVGRVAKATLLRGWEA</sequence>
<dbReference type="Gene3D" id="3.40.50.10860">
    <property type="entry name" value="Leucine Dehydrogenase, chain A, domain 1"/>
    <property type="match status" value="1"/>
</dbReference>
<dbReference type="EnsemblPlants" id="Pp3c8_13280V3.5">
    <property type="protein sequence ID" value="Pp3c8_13280V3.5"/>
    <property type="gene ID" value="Pp3c8_13280"/>
</dbReference>
<dbReference type="OrthoDB" id="6718861at2759"/>
<dbReference type="SMART" id="SM00839">
    <property type="entry name" value="ELFV_dehydrog"/>
    <property type="match status" value="1"/>
</dbReference>
<dbReference type="Gramene" id="Pp3c8_13280V3.3">
    <property type="protein sequence ID" value="Pp3c8_13280V3.3"/>
    <property type="gene ID" value="Pp3c8_13280"/>
</dbReference>
<dbReference type="EnsemblPlants" id="Pp3c8_13280V3.2">
    <property type="protein sequence ID" value="Pp3c8_13280V3.2"/>
    <property type="gene ID" value="Pp3c8_13280"/>
</dbReference>
<dbReference type="RefSeq" id="XP_024382943.1">
    <property type="nucleotide sequence ID" value="XM_024527175.2"/>
</dbReference>
<feature type="domain" description="Glutamate/phenylalanine/leucine/valine/L-tryptophan dehydrogenase C-terminal" evidence="11">
    <location>
        <begin position="187"/>
        <end position="417"/>
    </location>
</feature>
<evidence type="ECO:0000256" key="6">
    <source>
        <dbReference type="PIRNR" id="PIRNR000185"/>
    </source>
</evidence>
<dbReference type="RefSeq" id="XP_024382945.1">
    <property type="nucleotide sequence ID" value="XM_024527177.2"/>
</dbReference>
<dbReference type="PANTHER" id="PTHR11606">
    <property type="entry name" value="GLUTAMATE DEHYDROGENASE"/>
    <property type="match status" value="1"/>
</dbReference>
<evidence type="ECO:0000256" key="2">
    <source>
        <dbReference type="ARBA" id="ARBA00023002"/>
    </source>
</evidence>
<dbReference type="PaxDb" id="3218-PP1S62_236V6.5"/>
<dbReference type="Pfam" id="PF00208">
    <property type="entry name" value="ELFV_dehydrog"/>
    <property type="match status" value="1"/>
</dbReference>
<reference evidence="13" key="3">
    <citation type="submission" date="2020-12" db="UniProtKB">
        <authorList>
            <consortium name="EnsemblPlants"/>
        </authorList>
    </citation>
    <scope>IDENTIFICATION</scope>
</reference>
<dbReference type="PIRSF" id="PIRSF000185">
    <property type="entry name" value="Glu_DH"/>
    <property type="match status" value="1"/>
</dbReference>
<comment type="catalytic activity">
    <reaction evidence="5">
        <text>L-glutamate + NADP(+) + H2O = 2-oxoglutarate + NH4(+) + NADPH + H(+)</text>
        <dbReference type="Rhea" id="RHEA:11612"/>
        <dbReference type="ChEBI" id="CHEBI:15377"/>
        <dbReference type="ChEBI" id="CHEBI:15378"/>
        <dbReference type="ChEBI" id="CHEBI:16810"/>
        <dbReference type="ChEBI" id="CHEBI:28938"/>
        <dbReference type="ChEBI" id="CHEBI:29985"/>
        <dbReference type="ChEBI" id="CHEBI:57783"/>
        <dbReference type="ChEBI" id="CHEBI:58349"/>
        <dbReference type="EC" id="1.4.1.3"/>
    </reaction>
</comment>
<feature type="active site" description="Proton donor" evidence="7">
    <location>
        <position position="111"/>
    </location>
</feature>
<dbReference type="EnsemblPlants" id="Pp3c8_13280V3.3">
    <property type="protein sequence ID" value="Pp3c8_13280V3.3"/>
    <property type="gene ID" value="Pp3c8_13280"/>
</dbReference>
<dbReference type="InterPro" id="IPR036291">
    <property type="entry name" value="NAD(P)-bd_dom_sf"/>
</dbReference>
<dbReference type="Pfam" id="PF02812">
    <property type="entry name" value="ELFV_dehydrog_N"/>
    <property type="match status" value="1"/>
</dbReference>
<dbReference type="EMBL" id="ABEU02000008">
    <property type="protein sequence ID" value="PNR49577.1"/>
    <property type="molecule type" value="Genomic_DNA"/>
</dbReference>
<dbReference type="EnsemblPlants" id="Pp3c8_13280V3.1">
    <property type="protein sequence ID" value="Pp3c8_13280V3.1"/>
    <property type="gene ID" value="Pp3c8_13280"/>
</dbReference>
<feature type="binding site" evidence="8">
    <location>
        <position position="194"/>
    </location>
    <ligand>
        <name>NAD(+)</name>
        <dbReference type="ChEBI" id="CHEBI:57540"/>
    </ligand>
</feature>
<dbReference type="Gramene" id="Pp3c8_13280V3.2">
    <property type="protein sequence ID" value="Pp3c8_13280V3.2"/>
    <property type="gene ID" value="Pp3c8_13280"/>
</dbReference>
<feature type="binding site" evidence="8">
    <location>
        <position position="353"/>
    </location>
    <ligand>
        <name>substrate</name>
    </ligand>
</feature>
<dbReference type="EnsemblPlants" id="Pp3c8_13280V3.6">
    <property type="protein sequence ID" value="Pp3c8_13280V3.6"/>
    <property type="gene ID" value="Pp3c8_13280"/>
</dbReference>
<dbReference type="RefSeq" id="XP_024382944.1">
    <property type="nucleotide sequence ID" value="XM_024527176.2"/>
</dbReference>
<proteinExistence type="inferred from homology"/>
<reference evidence="12 14" key="1">
    <citation type="journal article" date="2008" name="Science">
        <title>The Physcomitrella genome reveals evolutionary insights into the conquest of land by plants.</title>
        <authorList>
            <person name="Rensing S."/>
            <person name="Lang D."/>
            <person name="Zimmer A."/>
            <person name="Terry A."/>
            <person name="Salamov A."/>
            <person name="Shapiro H."/>
            <person name="Nishiyama T."/>
            <person name="Perroud P.-F."/>
            <person name="Lindquist E."/>
            <person name="Kamisugi Y."/>
            <person name="Tanahashi T."/>
            <person name="Sakakibara K."/>
            <person name="Fujita T."/>
            <person name="Oishi K."/>
            <person name="Shin-I T."/>
            <person name="Kuroki Y."/>
            <person name="Toyoda A."/>
            <person name="Suzuki Y."/>
            <person name="Hashimoto A."/>
            <person name="Yamaguchi K."/>
            <person name="Sugano A."/>
            <person name="Kohara Y."/>
            <person name="Fujiyama A."/>
            <person name="Anterola A."/>
            <person name="Aoki S."/>
            <person name="Ashton N."/>
            <person name="Barbazuk W.B."/>
            <person name="Barker E."/>
            <person name="Bennetzen J."/>
            <person name="Bezanilla M."/>
            <person name="Blankenship R."/>
            <person name="Cho S.H."/>
            <person name="Dutcher S."/>
            <person name="Estelle M."/>
            <person name="Fawcett J.A."/>
            <person name="Gundlach H."/>
            <person name="Hanada K."/>
            <person name="Heyl A."/>
            <person name="Hicks K.A."/>
            <person name="Hugh J."/>
            <person name="Lohr M."/>
            <person name="Mayer K."/>
            <person name="Melkozernov A."/>
            <person name="Murata T."/>
            <person name="Nelson D."/>
            <person name="Pils B."/>
            <person name="Prigge M."/>
            <person name="Reiss B."/>
            <person name="Renner T."/>
            <person name="Rombauts S."/>
            <person name="Rushton P."/>
            <person name="Sanderfoot A."/>
            <person name="Schween G."/>
            <person name="Shiu S.-H."/>
            <person name="Stueber K."/>
            <person name="Theodoulou F.L."/>
            <person name="Tu H."/>
            <person name="Van de Peer Y."/>
            <person name="Verrier P.J."/>
            <person name="Waters E."/>
            <person name="Wood A."/>
            <person name="Yang L."/>
            <person name="Cove D."/>
            <person name="Cuming A."/>
            <person name="Hasebe M."/>
            <person name="Lucas S."/>
            <person name="Mishler D.B."/>
            <person name="Reski R."/>
            <person name="Grigoriev I."/>
            <person name="Quatrano R.S."/>
            <person name="Boore J.L."/>
        </authorList>
    </citation>
    <scope>NUCLEOTIDE SEQUENCE [LARGE SCALE GENOMIC DNA]</scope>
    <source>
        <strain evidence="13 14">cv. Gransden 2004</strain>
    </source>
</reference>
<dbReference type="CDD" id="cd01076">
    <property type="entry name" value="NAD_bind_1_Glu_DH"/>
    <property type="match status" value="1"/>
</dbReference>
<dbReference type="InterPro" id="IPR046346">
    <property type="entry name" value="Aminoacid_DH-like_N_sf"/>
</dbReference>
<dbReference type="SUPFAM" id="SSF51735">
    <property type="entry name" value="NAD(P)-binding Rossmann-fold domains"/>
    <property type="match status" value="1"/>
</dbReference>
<dbReference type="FunFam" id="3.40.50.10860:FF:000003">
    <property type="entry name" value="Glutamate dehydrogenase"/>
    <property type="match status" value="1"/>
</dbReference>
<dbReference type="GO" id="GO:0000166">
    <property type="term" value="F:nucleotide binding"/>
    <property type="evidence" value="ECO:0007669"/>
    <property type="project" value="UniProtKB-KW"/>
</dbReference>
<evidence type="ECO:0000256" key="9">
    <source>
        <dbReference type="PIRSR" id="PIRSR000185-3"/>
    </source>
</evidence>
<dbReference type="Gramene" id="Pp3c8_13280V3.1">
    <property type="protein sequence ID" value="Pp3c8_13280V3.1"/>
    <property type="gene ID" value="Pp3c8_13280"/>
</dbReference>